<dbReference type="Pfam" id="PF00440">
    <property type="entry name" value="TetR_N"/>
    <property type="match status" value="1"/>
</dbReference>
<protein>
    <submittedName>
        <fullName evidence="6">TetR family transcriptional regulator</fullName>
    </submittedName>
</protein>
<evidence type="ECO:0000256" key="2">
    <source>
        <dbReference type="ARBA" id="ARBA00023125"/>
    </source>
</evidence>
<dbReference type="InterPro" id="IPR001647">
    <property type="entry name" value="HTH_TetR"/>
</dbReference>
<name>A0A4R4VY69_9ACTN</name>
<evidence type="ECO:0000256" key="3">
    <source>
        <dbReference type="ARBA" id="ARBA00023163"/>
    </source>
</evidence>
<dbReference type="SUPFAM" id="SSF46689">
    <property type="entry name" value="Homeodomain-like"/>
    <property type="match status" value="1"/>
</dbReference>
<keyword evidence="7" id="KW-1185">Reference proteome</keyword>
<evidence type="ECO:0000313" key="6">
    <source>
        <dbReference type="EMBL" id="TDD07465.1"/>
    </source>
</evidence>
<evidence type="ECO:0000256" key="4">
    <source>
        <dbReference type="PROSITE-ProRule" id="PRU00335"/>
    </source>
</evidence>
<gene>
    <name evidence="6" type="ORF">E1292_13245</name>
</gene>
<dbReference type="RefSeq" id="WP_132595434.1">
    <property type="nucleotide sequence ID" value="NZ_SMKO01000026.1"/>
</dbReference>
<dbReference type="PANTHER" id="PTHR30055">
    <property type="entry name" value="HTH-TYPE TRANSCRIPTIONAL REGULATOR RUTR"/>
    <property type="match status" value="1"/>
</dbReference>
<accession>A0A4R4VY69</accession>
<dbReference type="Gene3D" id="1.10.357.10">
    <property type="entry name" value="Tetracycline Repressor, domain 2"/>
    <property type="match status" value="1"/>
</dbReference>
<dbReference type="PANTHER" id="PTHR30055:SF234">
    <property type="entry name" value="HTH-TYPE TRANSCRIPTIONAL REGULATOR BETI"/>
    <property type="match status" value="1"/>
</dbReference>
<reference evidence="6 7" key="1">
    <citation type="submission" date="2019-03" db="EMBL/GenBank/DDBJ databases">
        <title>Draft genome sequences of novel Actinobacteria.</title>
        <authorList>
            <person name="Sahin N."/>
            <person name="Ay H."/>
            <person name="Saygin H."/>
        </authorList>
    </citation>
    <scope>NUCLEOTIDE SEQUENCE [LARGE SCALE GENOMIC DNA]</scope>
    <source>
        <strain evidence="6 7">KC310</strain>
    </source>
</reference>
<dbReference type="EMBL" id="SMKO01000026">
    <property type="protein sequence ID" value="TDD07465.1"/>
    <property type="molecule type" value="Genomic_DNA"/>
</dbReference>
<dbReference type="PRINTS" id="PR00455">
    <property type="entry name" value="HTHTETR"/>
</dbReference>
<dbReference type="GO" id="GO:0003700">
    <property type="term" value="F:DNA-binding transcription factor activity"/>
    <property type="evidence" value="ECO:0007669"/>
    <property type="project" value="TreeGrafter"/>
</dbReference>
<dbReference type="PROSITE" id="PS50977">
    <property type="entry name" value="HTH_TETR_2"/>
    <property type="match status" value="1"/>
</dbReference>
<proteinExistence type="predicted"/>
<feature type="domain" description="HTH tetR-type" evidence="5">
    <location>
        <begin position="11"/>
        <end position="71"/>
    </location>
</feature>
<dbReference type="InterPro" id="IPR009057">
    <property type="entry name" value="Homeodomain-like_sf"/>
</dbReference>
<dbReference type="InterPro" id="IPR050109">
    <property type="entry name" value="HTH-type_TetR-like_transc_reg"/>
</dbReference>
<evidence type="ECO:0000256" key="1">
    <source>
        <dbReference type="ARBA" id="ARBA00023015"/>
    </source>
</evidence>
<evidence type="ECO:0000259" key="5">
    <source>
        <dbReference type="PROSITE" id="PS50977"/>
    </source>
</evidence>
<dbReference type="Proteomes" id="UP000295258">
    <property type="component" value="Unassembled WGS sequence"/>
</dbReference>
<dbReference type="AlphaFoldDB" id="A0A4R4VY69"/>
<evidence type="ECO:0000313" key="7">
    <source>
        <dbReference type="Proteomes" id="UP000295258"/>
    </source>
</evidence>
<dbReference type="GO" id="GO:0000976">
    <property type="term" value="F:transcription cis-regulatory region binding"/>
    <property type="evidence" value="ECO:0007669"/>
    <property type="project" value="TreeGrafter"/>
</dbReference>
<feature type="DNA-binding region" description="H-T-H motif" evidence="4">
    <location>
        <begin position="34"/>
        <end position="53"/>
    </location>
</feature>
<keyword evidence="3" id="KW-0804">Transcription</keyword>
<keyword evidence="2 4" id="KW-0238">DNA-binding</keyword>
<organism evidence="6 7">
    <name type="scientific">Nonomuraea deserti</name>
    <dbReference type="NCBI Taxonomy" id="1848322"/>
    <lineage>
        <taxon>Bacteria</taxon>
        <taxon>Bacillati</taxon>
        <taxon>Actinomycetota</taxon>
        <taxon>Actinomycetes</taxon>
        <taxon>Streptosporangiales</taxon>
        <taxon>Streptosporangiaceae</taxon>
        <taxon>Nonomuraea</taxon>
    </lineage>
</organism>
<sequence length="213" mass="23106">MVEGVRELKKRETRRRIAETALRLFAGHGFDAVTVAEVARAAGVTEKTVFNHFETKEDLVYSEDRAFEAELLESVRTRPAGEPALAAAERFLVGRYRRLAIDPASGDRARMFATLVAASPALRARERRIHARYADALCALIAAEQRAAPDDMRPRLLAEALMVVHGESLAMMRAGLLEGTPGDELGPRAVAAARRGLALLAGGFAGYAARRPG</sequence>
<keyword evidence="1" id="KW-0805">Transcription regulation</keyword>
<dbReference type="Gene3D" id="1.10.10.60">
    <property type="entry name" value="Homeodomain-like"/>
    <property type="match status" value="1"/>
</dbReference>
<comment type="caution">
    <text evidence="6">The sequence shown here is derived from an EMBL/GenBank/DDBJ whole genome shotgun (WGS) entry which is preliminary data.</text>
</comment>